<feature type="non-terminal residue" evidence="2">
    <location>
        <position position="1"/>
    </location>
</feature>
<protein>
    <submittedName>
        <fullName evidence="2">207_t:CDS:1</fullName>
    </submittedName>
</protein>
<comment type="caution">
    <text evidence="2">The sequence shown here is derived from an EMBL/GenBank/DDBJ whole genome shotgun (WGS) entry which is preliminary data.</text>
</comment>
<gene>
    <name evidence="2" type="ORF">FWILDA_LOCUS4369</name>
</gene>
<accession>A0A9W4WLA3</accession>
<proteinExistence type="predicted"/>
<organism evidence="2 3">
    <name type="scientific">Funneliformis geosporum</name>
    <dbReference type="NCBI Taxonomy" id="1117311"/>
    <lineage>
        <taxon>Eukaryota</taxon>
        <taxon>Fungi</taxon>
        <taxon>Fungi incertae sedis</taxon>
        <taxon>Mucoromycota</taxon>
        <taxon>Glomeromycotina</taxon>
        <taxon>Glomeromycetes</taxon>
        <taxon>Glomerales</taxon>
        <taxon>Glomeraceae</taxon>
        <taxon>Funneliformis</taxon>
    </lineage>
</organism>
<dbReference type="InterPro" id="IPR028094">
    <property type="entry name" value="RTC4_C"/>
</dbReference>
<evidence type="ECO:0000313" key="3">
    <source>
        <dbReference type="Proteomes" id="UP001153678"/>
    </source>
</evidence>
<dbReference type="Proteomes" id="UP001153678">
    <property type="component" value="Unassembled WGS sequence"/>
</dbReference>
<sequence length="79" mass="8997">PGHSLWDERSCFNYKILIELFLNPHILTPINSFPLKPQDYIQEVLVPETAIRLILEDIGGNNSLEVAQKIMIDSSDFGE</sequence>
<name>A0A9W4WLA3_9GLOM</name>
<dbReference type="OrthoDB" id="128308at2759"/>
<dbReference type="AlphaFoldDB" id="A0A9W4WLA3"/>
<dbReference type="Pfam" id="PF14474">
    <property type="entry name" value="RTC4"/>
    <property type="match status" value="1"/>
</dbReference>
<reference evidence="2" key="1">
    <citation type="submission" date="2022-08" db="EMBL/GenBank/DDBJ databases">
        <authorList>
            <person name="Kallberg Y."/>
            <person name="Tangrot J."/>
            <person name="Rosling A."/>
        </authorList>
    </citation>
    <scope>NUCLEOTIDE SEQUENCE</scope>
    <source>
        <strain evidence="2">Wild A</strain>
    </source>
</reference>
<dbReference type="EMBL" id="CAMKVN010000648">
    <property type="protein sequence ID" value="CAI2170011.1"/>
    <property type="molecule type" value="Genomic_DNA"/>
</dbReference>
<feature type="domain" description="Restriction of telomere capping protein 4 C-terminal" evidence="1">
    <location>
        <begin position="36"/>
        <end position="79"/>
    </location>
</feature>
<evidence type="ECO:0000313" key="2">
    <source>
        <dbReference type="EMBL" id="CAI2170011.1"/>
    </source>
</evidence>
<evidence type="ECO:0000259" key="1">
    <source>
        <dbReference type="Pfam" id="PF14474"/>
    </source>
</evidence>
<keyword evidence="3" id="KW-1185">Reference proteome</keyword>